<dbReference type="GeneID" id="11341790"/>
<feature type="domain" description="Homing endonuclease LAGLIDADG" evidence="1">
    <location>
        <begin position="2"/>
        <end position="160"/>
    </location>
</feature>
<dbReference type="SUPFAM" id="SSF55608">
    <property type="entry name" value="Homing endonucleases"/>
    <property type="match status" value="1"/>
</dbReference>
<dbReference type="RefSeq" id="YP_004927956.1">
    <property type="nucleotide sequence ID" value="NC_016130.1"/>
</dbReference>
<evidence type="ECO:0000313" key="2">
    <source>
        <dbReference type="EMBL" id="CCC29038.1"/>
    </source>
</evidence>
<dbReference type="AlphaFoldDB" id="G4U4Y6"/>
<organism evidence="2">
    <name type="scientific">Yarrowia deformans</name>
    <dbReference type="NCBI Taxonomy" id="1608523"/>
    <lineage>
        <taxon>Eukaryota</taxon>
        <taxon>Fungi</taxon>
        <taxon>Dikarya</taxon>
        <taxon>Ascomycota</taxon>
        <taxon>Saccharomycotina</taxon>
        <taxon>Dipodascomycetes</taxon>
        <taxon>Dipodascales</taxon>
        <taxon>Dipodascales incertae sedis</taxon>
        <taxon>Yarrowia</taxon>
    </lineage>
</organism>
<dbReference type="Pfam" id="PF03161">
    <property type="entry name" value="LAGLIDADG_2"/>
    <property type="match status" value="1"/>
</dbReference>
<sequence length="185" mass="21880">MEKDGNGSRFAFYQEKSNGEYTLHTHYIMSSTGYCKQELPKMHTRKGAKEGTMRYMYRFRSFTYSSFNWMHNSFYPNKRKVMPTNINLENYTTPLATAIWVMDDGYHIKNKGMGFTTNTYTLDEIKYLGDMLKRKYSLDYSIVKTGTVNQYNMYMPKSSSMMLGNIIKKYLVPSMYYKMPVQCFL</sequence>
<keyword evidence="2" id="KW-0378">Hydrolase</keyword>
<geneLocation type="mitochondrion" evidence="2"/>
<protein>
    <submittedName>
        <fullName evidence="2">LAGLIDADG type class1 intron encoded endonuclease, COX3-ai1</fullName>
    </submittedName>
</protein>
<dbReference type="InterPro" id="IPR027434">
    <property type="entry name" value="Homing_endonucl"/>
</dbReference>
<keyword evidence="2" id="KW-0496">Mitochondrion</keyword>
<keyword evidence="2" id="KW-0540">Nuclease</keyword>
<dbReference type="GO" id="GO:0004519">
    <property type="term" value="F:endonuclease activity"/>
    <property type="evidence" value="ECO:0007669"/>
    <property type="project" value="UniProtKB-KW"/>
</dbReference>
<dbReference type="Gene3D" id="3.10.28.10">
    <property type="entry name" value="Homing endonucleases"/>
    <property type="match status" value="2"/>
</dbReference>
<dbReference type="InterPro" id="IPR004860">
    <property type="entry name" value="LAGLIDADG_dom"/>
</dbReference>
<evidence type="ECO:0000259" key="1">
    <source>
        <dbReference type="Pfam" id="PF03161"/>
    </source>
</evidence>
<gene>
    <name evidence="2" type="primary">cox3-ai1</name>
</gene>
<name>G4U4Y6_9ASCO</name>
<proteinExistence type="predicted"/>
<reference evidence="2" key="1">
    <citation type="journal article" date="2012" name="FEMS Yeast Res.">
        <title>Mitochondrial genomes of yeasts of the Yarrowia clade.</title>
        <authorList>
            <person name="Gaillardin C."/>
            <person name="Neuveglise C."/>
            <person name="Kerscher S."/>
            <person name="Nicaud J.M."/>
        </authorList>
    </citation>
    <scope>NUCLEOTIDE SEQUENCE</scope>
    <source>
        <strain evidence="2">CBS 2071</strain>
    </source>
</reference>
<accession>G4U4Y6</accession>
<keyword evidence="2" id="KW-0255">Endonuclease</keyword>
<dbReference type="EMBL" id="FR877635">
    <property type="protein sequence ID" value="CCC29038.1"/>
    <property type="molecule type" value="Genomic_DNA"/>
</dbReference>